<protein>
    <submittedName>
        <fullName evidence="1">Uncharacterized protein</fullName>
    </submittedName>
</protein>
<organism evidence="1 2">
    <name type="scientific">Senna tora</name>
    <dbReference type="NCBI Taxonomy" id="362788"/>
    <lineage>
        <taxon>Eukaryota</taxon>
        <taxon>Viridiplantae</taxon>
        <taxon>Streptophyta</taxon>
        <taxon>Embryophyta</taxon>
        <taxon>Tracheophyta</taxon>
        <taxon>Spermatophyta</taxon>
        <taxon>Magnoliopsida</taxon>
        <taxon>eudicotyledons</taxon>
        <taxon>Gunneridae</taxon>
        <taxon>Pentapetalae</taxon>
        <taxon>rosids</taxon>
        <taxon>fabids</taxon>
        <taxon>Fabales</taxon>
        <taxon>Fabaceae</taxon>
        <taxon>Caesalpinioideae</taxon>
        <taxon>Cassia clade</taxon>
        <taxon>Senna</taxon>
    </lineage>
</organism>
<evidence type="ECO:0000313" key="2">
    <source>
        <dbReference type="Proteomes" id="UP000634136"/>
    </source>
</evidence>
<reference evidence="1" key="1">
    <citation type="submission" date="2020-09" db="EMBL/GenBank/DDBJ databases">
        <title>Genome-Enabled Discovery of Anthraquinone Biosynthesis in Senna tora.</title>
        <authorList>
            <person name="Kang S.-H."/>
            <person name="Pandey R.P."/>
            <person name="Lee C.-M."/>
            <person name="Sim J.-S."/>
            <person name="Jeong J.-T."/>
            <person name="Choi B.-S."/>
            <person name="Jung M."/>
            <person name="Ginzburg D."/>
            <person name="Zhao K."/>
            <person name="Won S.Y."/>
            <person name="Oh T.-J."/>
            <person name="Yu Y."/>
            <person name="Kim N.-H."/>
            <person name="Lee O.R."/>
            <person name="Lee T.-H."/>
            <person name="Bashyal P."/>
            <person name="Kim T.-S."/>
            <person name="Lee W.-H."/>
            <person name="Kawkins C."/>
            <person name="Kim C.-K."/>
            <person name="Kim J.S."/>
            <person name="Ahn B.O."/>
            <person name="Rhee S.Y."/>
            <person name="Sohng J.K."/>
        </authorList>
    </citation>
    <scope>NUCLEOTIDE SEQUENCE</scope>
    <source>
        <tissue evidence="1">Leaf</tissue>
    </source>
</reference>
<comment type="caution">
    <text evidence="1">The sequence shown here is derived from an EMBL/GenBank/DDBJ whole genome shotgun (WGS) entry which is preliminary data.</text>
</comment>
<evidence type="ECO:0000313" key="1">
    <source>
        <dbReference type="EMBL" id="KAF7814943.1"/>
    </source>
</evidence>
<dbReference type="EMBL" id="JAAIUW010000009">
    <property type="protein sequence ID" value="KAF7814943.1"/>
    <property type="molecule type" value="Genomic_DNA"/>
</dbReference>
<keyword evidence="2" id="KW-1185">Reference proteome</keyword>
<sequence>MSVRFVFANQSGFDDPIGVVMAWDERGSCLNILWSRNRGRITETFTNFDAKHLLRKCVKHVRSRCICEPKWI</sequence>
<accession>A0A834T1X5</accession>
<dbReference type="Proteomes" id="UP000634136">
    <property type="component" value="Unassembled WGS sequence"/>
</dbReference>
<name>A0A834T1X5_9FABA</name>
<dbReference type="AlphaFoldDB" id="A0A834T1X5"/>
<proteinExistence type="predicted"/>
<gene>
    <name evidence="1" type="ORF">G2W53_028912</name>
</gene>